<name>A0A7Y0L235_9FIRM</name>
<dbReference type="SUPFAM" id="SSF52821">
    <property type="entry name" value="Rhodanese/Cell cycle control phosphatase"/>
    <property type="match status" value="1"/>
</dbReference>
<dbReference type="FunFam" id="3.40.250.10:FF:000049">
    <property type="entry name" value="Phage shock protein E"/>
    <property type="match status" value="1"/>
</dbReference>
<dbReference type="InterPro" id="IPR001763">
    <property type="entry name" value="Rhodanese-like_dom"/>
</dbReference>
<dbReference type="EMBL" id="JABBVZ010000014">
    <property type="protein sequence ID" value="NMP21884.1"/>
    <property type="molecule type" value="Genomic_DNA"/>
</dbReference>
<proteinExistence type="predicted"/>
<evidence type="ECO:0000259" key="1">
    <source>
        <dbReference type="PROSITE" id="PS50206"/>
    </source>
</evidence>
<comment type="caution">
    <text evidence="2">The sequence shown here is derived from an EMBL/GenBank/DDBJ whole genome shotgun (WGS) entry which is preliminary data.</text>
</comment>
<dbReference type="SMART" id="SM00450">
    <property type="entry name" value="RHOD"/>
    <property type="match status" value="1"/>
</dbReference>
<reference evidence="2 3" key="1">
    <citation type="submission" date="2020-04" db="EMBL/GenBank/DDBJ databases">
        <authorList>
            <person name="Zhang R."/>
            <person name="Schippers A."/>
        </authorList>
    </citation>
    <scope>NUCLEOTIDE SEQUENCE [LARGE SCALE GENOMIC DNA]</scope>
    <source>
        <strain evidence="2 3">DSM 109850</strain>
    </source>
</reference>
<gene>
    <name evidence="2" type="ORF">HIJ39_05900</name>
</gene>
<sequence length="100" mass="11155">MVRHLSPERVASMARSGQALIVDVREASEYRAGHIPRAKHISLSQLVHRLREVPRDKTVVVVCRSGNRSSRAAELLMEAGYRNVYNMSGGMQNWKGPVDG</sequence>
<dbReference type="Gene3D" id="3.40.250.10">
    <property type="entry name" value="Rhodanese-like domain"/>
    <property type="match status" value="1"/>
</dbReference>
<dbReference type="Pfam" id="PF00581">
    <property type="entry name" value="Rhodanese"/>
    <property type="match status" value="1"/>
</dbReference>
<dbReference type="CDD" id="cd00158">
    <property type="entry name" value="RHOD"/>
    <property type="match status" value="1"/>
</dbReference>
<dbReference type="Proteomes" id="UP000533476">
    <property type="component" value="Unassembled WGS sequence"/>
</dbReference>
<dbReference type="RefSeq" id="WP_169097699.1">
    <property type="nucleotide sequence ID" value="NZ_JABBVZ010000014.1"/>
</dbReference>
<organism evidence="2 3">
    <name type="scientific">Sulfobacillus harzensis</name>
    <dbReference type="NCBI Taxonomy" id="2729629"/>
    <lineage>
        <taxon>Bacteria</taxon>
        <taxon>Bacillati</taxon>
        <taxon>Bacillota</taxon>
        <taxon>Clostridia</taxon>
        <taxon>Eubacteriales</taxon>
        <taxon>Clostridiales Family XVII. Incertae Sedis</taxon>
        <taxon>Sulfobacillus</taxon>
    </lineage>
</organism>
<protein>
    <submittedName>
        <fullName evidence="2">Rhodanese-like domain-containing protein</fullName>
    </submittedName>
</protein>
<dbReference type="InterPro" id="IPR050229">
    <property type="entry name" value="GlpE_sulfurtransferase"/>
</dbReference>
<dbReference type="AlphaFoldDB" id="A0A7Y0L235"/>
<accession>A0A7Y0L235</accession>
<dbReference type="InterPro" id="IPR036873">
    <property type="entry name" value="Rhodanese-like_dom_sf"/>
</dbReference>
<dbReference type="PANTHER" id="PTHR43031">
    <property type="entry name" value="FAD-DEPENDENT OXIDOREDUCTASE"/>
    <property type="match status" value="1"/>
</dbReference>
<dbReference type="PANTHER" id="PTHR43031:SF1">
    <property type="entry name" value="PYRIDINE NUCLEOTIDE-DISULPHIDE OXIDOREDUCTASE"/>
    <property type="match status" value="1"/>
</dbReference>
<feature type="domain" description="Rhodanese" evidence="1">
    <location>
        <begin position="15"/>
        <end position="100"/>
    </location>
</feature>
<keyword evidence="3" id="KW-1185">Reference proteome</keyword>
<evidence type="ECO:0000313" key="3">
    <source>
        <dbReference type="Proteomes" id="UP000533476"/>
    </source>
</evidence>
<dbReference type="PROSITE" id="PS50206">
    <property type="entry name" value="RHODANESE_3"/>
    <property type="match status" value="1"/>
</dbReference>
<evidence type="ECO:0000313" key="2">
    <source>
        <dbReference type="EMBL" id="NMP21884.1"/>
    </source>
</evidence>